<proteinExistence type="predicted"/>
<gene>
    <name evidence="1" type="ORF">Vadar_030050</name>
</gene>
<dbReference type="EMBL" id="CM037154">
    <property type="protein sequence ID" value="KAH7861733.1"/>
    <property type="molecule type" value="Genomic_DNA"/>
</dbReference>
<comment type="caution">
    <text evidence="1">The sequence shown here is derived from an EMBL/GenBank/DDBJ whole genome shotgun (WGS) entry which is preliminary data.</text>
</comment>
<name>A0ACB7Z7J3_9ERIC</name>
<keyword evidence="2" id="KW-1185">Reference proteome</keyword>
<dbReference type="Proteomes" id="UP000828048">
    <property type="component" value="Chromosome 4"/>
</dbReference>
<evidence type="ECO:0000313" key="1">
    <source>
        <dbReference type="EMBL" id="KAH7861733.1"/>
    </source>
</evidence>
<protein>
    <submittedName>
        <fullName evidence="1">Uncharacterized protein</fullName>
    </submittedName>
</protein>
<reference evidence="1 2" key="1">
    <citation type="journal article" date="2021" name="Hortic Res">
        <title>High-quality reference genome and annotation aids understanding of berry development for evergreen blueberry (Vaccinium darrowii).</title>
        <authorList>
            <person name="Yu J."/>
            <person name="Hulse-Kemp A.M."/>
            <person name="Babiker E."/>
            <person name="Staton M."/>
        </authorList>
    </citation>
    <scope>NUCLEOTIDE SEQUENCE [LARGE SCALE GENOMIC DNA]</scope>
    <source>
        <strain evidence="2">cv. NJ 8807/NJ 8810</strain>
        <tissue evidence="1">Young leaf</tissue>
    </source>
</reference>
<accession>A0ACB7Z7J3</accession>
<sequence>MLQLHFHIETSTPAMIYHNYRHISTGSLEPILATPKFEIANQTPQWRIVWAIDPANTGMISWLFRNANGSITFYPTTKPSYNPSMLLGALSFRVPNTSVVSTVFRRFDGHTERRNNCESHVASWEFCFEKYSSDAFDIQRKYSINGRLRFSVRLLIWHVRA</sequence>
<organism evidence="1 2">
    <name type="scientific">Vaccinium darrowii</name>
    <dbReference type="NCBI Taxonomy" id="229202"/>
    <lineage>
        <taxon>Eukaryota</taxon>
        <taxon>Viridiplantae</taxon>
        <taxon>Streptophyta</taxon>
        <taxon>Embryophyta</taxon>
        <taxon>Tracheophyta</taxon>
        <taxon>Spermatophyta</taxon>
        <taxon>Magnoliopsida</taxon>
        <taxon>eudicotyledons</taxon>
        <taxon>Gunneridae</taxon>
        <taxon>Pentapetalae</taxon>
        <taxon>asterids</taxon>
        <taxon>Ericales</taxon>
        <taxon>Ericaceae</taxon>
        <taxon>Vaccinioideae</taxon>
        <taxon>Vaccinieae</taxon>
        <taxon>Vaccinium</taxon>
    </lineage>
</organism>
<evidence type="ECO:0000313" key="2">
    <source>
        <dbReference type="Proteomes" id="UP000828048"/>
    </source>
</evidence>